<evidence type="ECO:0000313" key="9">
    <source>
        <dbReference type="Proteomes" id="UP000515860"/>
    </source>
</evidence>
<feature type="transmembrane region" description="Helical" evidence="6">
    <location>
        <begin position="50"/>
        <end position="73"/>
    </location>
</feature>
<dbReference type="KEGG" id="whj:H9Q79_15360"/>
<dbReference type="GO" id="GO:0005886">
    <property type="term" value="C:plasma membrane"/>
    <property type="evidence" value="ECO:0007669"/>
    <property type="project" value="UniProtKB-SubCell"/>
</dbReference>
<feature type="transmembrane region" description="Helical" evidence="6">
    <location>
        <begin position="211"/>
        <end position="233"/>
    </location>
</feature>
<evidence type="ECO:0000256" key="2">
    <source>
        <dbReference type="ARBA" id="ARBA00022475"/>
    </source>
</evidence>
<keyword evidence="3 6" id="KW-0812">Transmembrane</keyword>
<keyword evidence="9" id="KW-1185">Reference proteome</keyword>
<feature type="domain" description="PhoU" evidence="7">
    <location>
        <begin position="466"/>
        <end position="539"/>
    </location>
</feature>
<keyword evidence="2" id="KW-1003">Cell membrane</keyword>
<dbReference type="Proteomes" id="UP000515860">
    <property type="component" value="Chromosome"/>
</dbReference>
<feature type="transmembrane region" description="Helical" evidence="6">
    <location>
        <begin position="181"/>
        <end position="199"/>
    </location>
</feature>
<feature type="transmembrane region" description="Helical" evidence="6">
    <location>
        <begin position="85"/>
        <end position="107"/>
    </location>
</feature>
<evidence type="ECO:0000313" key="8">
    <source>
        <dbReference type="EMBL" id="QNM08246.1"/>
    </source>
</evidence>
<dbReference type="InterPro" id="IPR026022">
    <property type="entry name" value="PhoU_dom"/>
</dbReference>
<dbReference type="EMBL" id="CP060635">
    <property type="protein sequence ID" value="QNM08246.1"/>
    <property type="molecule type" value="Genomic_DNA"/>
</dbReference>
<dbReference type="Gene3D" id="1.20.58.220">
    <property type="entry name" value="Phosphate transport system protein phou homolog 2, domain 2"/>
    <property type="match status" value="1"/>
</dbReference>
<dbReference type="PANTHER" id="PTHR10010:SF46">
    <property type="entry name" value="SODIUM-DEPENDENT PHOSPHATE TRANSPORT PROTEIN 2B"/>
    <property type="match status" value="1"/>
</dbReference>
<evidence type="ECO:0000256" key="4">
    <source>
        <dbReference type="ARBA" id="ARBA00022989"/>
    </source>
</evidence>
<dbReference type="NCBIfam" id="NF037997">
    <property type="entry name" value="Na_Pi_symport"/>
    <property type="match status" value="1"/>
</dbReference>
<organism evidence="8 9">
    <name type="scientific">Wansuia hejianensis</name>
    <dbReference type="NCBI Taxonomy" id="2763667"/>
    <lineage>
        <taxon>Bacteria</taxon>
        <taxon>Bacillati</taxon>
        <taxon>Bacillota</taxon>
        <taxon>Clostridia</taxon>
        <taxon>Lachnospirales</taxon>
        <taxon>Lachnospiraceae</taxon>
        <taxon>Wansuia</taxon>
    </lineage>
</organism>
<dbReference type="SUPFAM" id="SSF109755">
    <property type="entry name" value="PhoU-like"/>
    <property type="match status" value="1"/>
</dbReference>
<keyword evidence="4 6" id="KW-1133">Transmembrane helix</keyword>
<reference evidence="8 9" key="1">
    <citation type="submission" date="2020-08" db="EMBL/GenBank/DDBJ databases">
        <authorList>
            <person name="Liu C."/>
            <person name="Sun Q."/>
        </authorList>
    </citation>
    <scope>NUCLEOTIDE SEQUENCE [LARGE SCALE GENOMIC DNA]</scope>
    <source>
        <strain evidence="8 9">NSJ-29</strain>
    </source>
</reference>
<keyword evidence="5 6" id="KW-0472">Membrane</keyword>
<feature type="transmembrane region" description="Helical" evidence="6">
    <location>
        <begin position="146"/>
        <end position="169"/>
    </location>
</feature>
<dbReference type="Pfam" id="PF02690">
    <property type="entry name" value="Na_Pi_cotrans"/>
    <property type="match status" value="2"/>
</dbReference>
<evidence type="ECO:0000259" key="7">
    <source>
        <dbReference type="Pfam" id="PF01895"/>
    </source>
</evidence>
<dbReference type="GO" id="GO:0044341">
    <property type="term" value="P:sodium-dependent phosphate transport"/>
    <property type="evidence" value="ECO:0007669"/>
    <property type="project" value="InterPro"/>
</dbReference>
<dbReference type="InterPro" id="IPR003841">
    <property type="entry name" value="Na/Pi_transpt"/>
</dbReference>
<dbReference type="RefSeq" id="WP_118647126.1">
    <property type="nucleotide sequence ID" value="NZ_CP060635.1"/>
</dbReference>
<feature type="transmembrane region" description="Helical" evidence="6">
    <location>
        <begin position="253"/>
        <end position="274"/>
    </location>
</feature>
<evidence type="ECO:0000256" key="6">
    <source>
        <dbReference type="SAM" id="Phobius"/>
    </source>
</evidence>
<evidence type="ECO:0000256" key="3">
    <source>
        <dbReference type="ARBA" id="ARBA00022692"/>
    </source>
</evidence>
<dbReference type="InterPro" id="IPR038078">
    <property type="entry name" value="PhoU-like_sf"/>
</dbReference>
<protein>
    <submittedName>
        <fullName evidence="8">Na/Pi cotransporter family protein</fullName>
    </submittedName>
</protein>
<evidence type="ECO:0000256" key="1">
    <source>
        <dbReference type="ARBA" id="ARBA00004651"/>
    </source>
</evidence>
<dbReference type="Pfam" id="PF01895">
    <property type="entry name" value="PhoU"/>
    <property type="match status" value="2"/>
</dbReference>
<dbReference type="PANTHER" id="PTHR10010">
    <property type="entry name" value="SOLUTE CARRIER FAMILY 34 SODIUM PHOSPHATE , MEMBER 2-RELATED"/>
    <property type="match status" value="1"/>
</dbReference>
<comment type="subcellular location">
    <subcellularLocation>
        <location evidence="1">Cell membrane</location>
        <topology evidence="1">Multi-pass membrane protein</topology>
    </subcellularLocation>
</comment>
<sequence length="576" mass="63175">MDFFNVLSCIGGIALFLFGMTYMGEALKKCAGNQMKNFLTRMTANPMRGFMVGLLVTMVIQSSTATNVMAVSFVNSGMMALGQAVPLMIGSNLGTTVTAWLISLTSIDGASFLIQLLKPASFTAILAFIGIILYRFQSKEHKRDVGAILLGFSILMFGMTTMSGSMSGLSQIPEFMRLFDLLTNPFLGLAVGILMAGIMQSSSASVGVLQALALAGGITFESVIPLILGINIGQVLPVLISSMGTSKNAKRTAVVDLYINVIGAFIALPVYMILRSAGALPFLSAIATPVTIAICHSGYKFACAAILLPCSRLLEKLARITVRESTVQEETLLDTRLMATPSLALAQCRQRTIECIHVTNEAFTAAAGLLDQWNDKSAKLIHKAEEQVDWYQDEIESYLARLSTRSLTEAESKELSQLLHVISNYENISDHIYHMVVSFKRLWETGHSFSGDARKELEVLNGRMAKILELADECFHTEDPKVAFKIVSLEHEIIRECAHSREEHLNRLKQGLCSVSEGCVFTDILLDFERIADHLSKEARLTLVQSYKSRGTGATRFLSALLDKNPEVEERLKRSI</sequence>
<evidence type="ECO:0000256" key="5">
    <source>
        <dbReference type="ARBA" id="ARBA00023136"/>
    </source>
</evidence>
<gene>
    <name evidence="8" type="ORF">H9Q79_15360</name>
</gene>
<feature type="domain" description="PhoU" evidence="7">
    <location>
        <begin position="361"/>
        <end position="435"/>
    </location>
</feature>
<proteinExistence type="predicted"/>
<name>A0A7G9GBR4_9FIRM</name>
<feature type="transmembrane region" description="Helical" evidence="6">
    <location>
        <begin position="113"/>
        <end position="134"/>
    </location>
</feature>
<accession>A0A7G9GBR4</accession>
<dbReference type="AlphaFoldDB" id="A0A7G9GBR4"/>
<dbReference type="GO" id="GO:0005436">
    <property type="term" value="F:sodium:phosphate symporter activity"/>
    <property type="evidence" value="ECO:0007669"/>
    <property type="project" value="InterPro"/>
</dbReference>